<gene>
    <name evidence="1" type="ORF">RHMOL_Rhmol05G0072500</name>
</gene>
<evidence type="ECO:0000313" key="2">
    <source>
        <dbReference type="Proteomes" id="UP001062846"/>
    </source>
</evidence>
<comment type="caution">
    <text evidence="1">The sequence shown here is derived from an EMBL/GenBank/DDBJ whole genome shotgun (WGS) entry which is preliminary data.</text>
</comment>
<evidence type="ECO:0000313" key="1">
    <source>
        <dbReference type="EMBL" id="KAI8554113.1"/>
    </source>
</evidence>
<protein>
    <submittedName>
        <fullName evidence="1">Uncharacterized protein</fullName>
    </submittedName>
</protein>
<reference evidence="1" key="1">
    <citation type="submission" date="2022-02" db="EMBL/GenBank/DDBJ databases">
        <title>Plant Genome Project.</title>
        <authorList>
            <person name="Zhang R.-G."/>
        </authorList>
    </citation>
    <scope>NUCLEOTIDE SEQUENCE</scope>
    <source>
        <strain evidence="1">AT1</strain>
    </source>
</reference>
<keyword evidence="2" id="KW-1185">Reference proteome</keyword>
<accession>A0ACC0NND7</accession>
<dbReference type="EMBL" id="CM046392">
    <property type="protein sequence ID" value="KAI8554113.1"/>
    <property type="molecule type" value="Genomic_DNA"/>
</dbReference>
<sequence length="2014" mass="225335">MATTTSTSTDHTKSVDASLWWDSFSLLLTELENAPPSFDLPPHLDNHAWFLDTVSRFKPPNEKSREALNSRQVTVGSHKLTVEPELKDVALKISSILCLDEVQAYILVKRSIERSTLVMDHLADELLHLVMLQYYIERQCLLKCTRQIVMHALYVGISKEGSAVMEEAQKLLSDGLESRLHSVLEDLLSSSPPENMDVDLFTLWAEETLIEDNLVLDILFLAYYECHCRCTGKQWKKLCSLYEGMISGSSNFGRLAMSTEALQSIYHAKVQLLLILIETLDLENLLQMIHDEIPFRFLGCHVSKDLGSTAFSLSDIPELDATISSFSAFEAKETGPLILSWAVFLCLISSLPGKEENNVLMDIDHVGYVRQAFEVSSLNYFLEILQSDMLQDSDGPIAGYRSVLRTFISAFIASYEISLQLEDNTLKLILAIICKIYRGEESLCIQFWDKDSFIDGPIRCLLCNLEGEFPFRTVELVRLLSSLCEGTWPAECVYNFLDKSVGISSVFEISNASLIDEVSQIVETSLPLSIPGVDGLLIPSNTRGHVLKVIDGNAALIRWEYGQSGVLVLLLRLAQELYLDCTEEVLVTLDLLSRLVSFNTAVCYGFLAIGNSQQLHGASMNGHLEMHMCINVVDIMCTLVKKSSPNSSGAVMMSMGVNILAKMLKCLPSRIAAAALNTNIFDVALKMNPFNVRSNSLSSGSWLLSGRLANMLLIDCEHNNNCCQLTLSGTYLLPVLDFTMQLVQTGVENDVVLALVVFSFQYVLVNHEYWKYKLKHARWKVTLKVLKVMEKCILSIPYRPILGEVVRDILFCDSSIHSALFRVVCTTAQALEKLYVSRLYDPMEIEGLQLAICSVLDILSSMLSYLSKNVLPGLPVFHQAVLSSANKPIPVVTAMISLLSYFRNPNIQAGAAKVLSVLFVLADCTQPYVFGNAWFGLDEKQMMYLKHSLNRILCELSLDEDLFVAMCKLLTSAAYYQNVYLWRKYCIIVKMRVEGPRSFLFQPAFLVAVIAAKENIDVQSSNTTGLKPSNETTSGSLESAEANLLVAVLQYIVQSDDLINSKPRILLNVLNFLKALWQAAAQFTSVLDHLRNSENFWRHLSSCIRKNATSSMEVNLSENLAEEEVLSIAYRIQCQSVILQILAFETFLQKKLFHAEFAVKQTTESSKDRVRQADDTEKSNDVGLLGLKDVLSSFHEGLVLGNMIKSYASWEYDSDMYLRAKIAAALFSVHAMGKLKNGDTGSLSVAVIEKTRILLKKLSELPAFSELVAQYTHRGHSEAKDMHGLIISDLYYHLQAELEGRKIDPGPFKELSQYLLESNIVQTYRHKYDGDLFEHAKDVYLFDTLRLREELGFNLWDYSDWKASKAAAETMLLCLQDVNYMVLLASSKLSALKSLITVLSTKEEDSSEKTTIGRDIPQQQIHSCMDQVCQCLQSTIESIVPFPDISEDVLDFTATQAELLLLLIRYVGKSLPLPVCVLVLKTSGSVLKVLNDFRPLVSGVKDTMKLLLMLLLSSVKSSCRSSQSGGAVEMESVEAFPEVSNVSLGLLPILCHCTEPTDHCTLSLAIIDLVLKRFLTPNTWFPILKKHLRLQHLVLKLQDRNLISSIPIILKFLLTVARVRDGAAMLFTAGFLPSLKMLFSDLSVGNSSSIIEIERSNFLPPEKIEKPRDIWGLGLAVVTAMIHSLGDSSSGADIVDYVIAYFILEKGYLISHYLNAPEFPFDDHDKKRARSQKTPTYLNALRETEHTLMLICELVKHRNSWMKAMKEMDSPLRERSIHLLAFISRGTHNSRVAPLVCHPVLKEELKWYNEPSVINSRCGWFALASIDCGLNPRFSAASSKSTALVVKDQGSEVCQTYFSDTIAIQIYRIAFLILKFLCLQAECAIRRAEEVGFVDLAHFPELPMPEILHGLQDQGIAIVTELCEANKMKQVSAQIQGVFVLLLHMTEMALYLEYCVSQICGIRPVLGHVEDFSKGIKSLMKATEGHAFLKGSVKSLKLVVSFVYPGLLHTEGLN</sequence>
<proteinExistence type="predicted"/>
<name>A0ACC0NND7_RHOML</name>
<organism evidence="1 2">
    <name type="scientific">Rhododendron molle</name>
    <name type="common">Chinese azalea</name>
    <name type="synonym">Azalea mollis</name>
    <dbReference type="NCBI Taxonomy" id="49168"/>
    <lineage>
        <taxon>Eukaryota</taxon>
        <taxon>Viridiplantae</taxon>
        <taxon>Streptophyta</taxon>
        <taxon>Embryophyta</taxon>
        <taxon>Tracheophyta</taxon>
        <taxon>Spermatophyta</taxon>
        <taxon>Magnoliopsida</taxon>
        <taxon>eudicotyledons</taxon>
        <taxon>Gunneridae</taxon>
        <taxon>Pentapetalae</taxon>
        <taxon>asterids</taxon>
        <taxon>Ericales</taxon>
        <taxon>Ericaceae</taxon>
        <taxon>Ericoideae</taxon>
        <taxon>Rhodoreae</taxon>
        <taxon>Rhododendron</taxon>
    </lineage>
</organism>
<dbReference type="Proteomes" id="UP001062846">
    <property type="component" value="Chromosome 5"/>
</dbReference>